<proteinExistence type="predicted"/>
<feature type="coiled-coil region" evidence="1">
    <location>
        <begin position="741"/>
        <end position="817"/>
    </location>
</feature>
<dbReference type="Proteomes" id="UP001151532">
    <property type="component" value="Chromosome 5"/>
</dbReference>
<evidence type="ECO:0000259" key="3">
    <source>
        <dbReference type="PROSITE" id="PS51840"/>
    </source>
</evidence>
<keyword evidence="5" id="KW-1185">Reference proteome</keyword>
<dbReference type="Pfam" id="PF10358">
    <property type="entry name" value="NT-C2"/>
    <property type="match status" value="1"/>
</dbReference>
<feature type="coiled-coil region" evidence="1">
    <location>
        <begin position="544"/>
        <end position="656"/>
    </location>
</feature>
<feature type="coiled-coil region" evidence="1">
    <location>
        <begin position="1737"/>
        <end position="1775"/>
    </location>
</feature>
<feature type="compositionally biased region" description="Acidic residues" evidence="2">
    <location>
        <begin position="216"/>
        <end position="228"/>
    </location>
</feature>
<feature type="compositionally biased region" description="Low complexity" evidence="2">
    <location>
        <begin position="179"/>
        <end position="190"/>
    </location>
</feature>
<dbReference type="EMBL" id="JAPFFK010000002">
    <property type="protein sequence ID" value="KAJ6774329.1"/>
    <property type="molecule type" value="Genomic_DNA"/>
</dbReference>
<keyword evidence="1" id="KW-0175">Coiled coil</keyword>
<feature type="domain" description="C2 NT-type" evidence="3">
    <location>
        <begin position="18"/>
        <end position="153"/>
    </location>
</feature>
<dbReference type="PANTHER" id="PTHR34452:SF1">
    <property type="entry name" value="SPORULATION-SPECIFIC PROTEIN"/>
    <property type="match status" value="1"/>
</dbReference>
<feature type="coiled-coil region" evidence="1">
    <location>
        <begin position="1828"/>
        <end position="1855"/>
    </location>
</feature>
<protein>
    <submittedName>
        <fullName evidence="4">MYOSIN HEAVY CHAIN-RELATED PROTEIN</fullName>
    </submittedName>
</protein>
<evidence type="ECO:0000313" key="4">
    <source>
        <dbReference type="EMBL" id="KAJ6774329.1"/>
    </source>
</evidence>
<feature type="coiled-coil region" evidence="1">
    <location>
        <begin position="2103"/>
        <end position="2137"/>
    </location>
</feature>
<feature type="coiled-coil region" evidence="1">
    <location>
        <begin position="1989"/>
        <end position="2016"/>
    </location>
</feature>
<dbReference type="PANTHER" id="PTHR34452">
    <property type="entry name" value="MYOSIN HEAVY CHAIN-RELATED PROTEIN"/>
    <property type="match status" value="1"/>
</dbReference>
<sequence>MQWMIKLVSYPAMSRITRWKIEKTKVKVVFRLQFHATHIPHPGWDKLFISFIPADSGKATAKTTKANVRNGTCKWADPIYETTRLLQDVRTKRYDEKLYKLVISMGSSRSSVLGEATINLADYTDALKPSVVALPLHGSDSGTTLHVTAQLLTSKTGFREFEQQRELRERGLQTDQNSPDESSSGKVSSSEGIINDQIDKVNTRVRFKEKSKDLASLEEEVGPNEEYADSAVGFDGSSNTSESLYAEKHDTSSTHEIDSLKSTVSGDLAGLSLIQSPQMEKGDPSDHRFLAQGTNDWVHAWSSDFSADNDLAAAYEENGRLRGCLEVAESSILELKLEVNSLQGHAGEIGYEAQKFAKQLASEIASGEEMAKEVSVLKSECSKLKGDLEQLKVSQLTPPFRSRNATEPRQDHRFQELQLRWIKGLLSMEDKIKELQNNACLGYHESDFRLLRSDVEELIGVLQDLKQGTGLPISSIHLVPSEGSSLKEIREMSIHKNSQFVSEPGFDVDLYQPELGMLHCLNIPGLVSHEPDSIDTTNAMKGKIFELLRELDESKAERESLAKKMDQMECYYEALVQELEEHQRQMLGELQNLRNEHATCLYAAASTKEEMETMSQDLNDQLLRLVEDKRDLDSLNKELERRTVTAEAALKRARLNYSIAVDQLQKDLELLSVQVLSMFETNENLIRHAFVDSSQSCFEGNPITTESQRSGLSEVRMGTLFQFQNQLVGKNQQQLGGDILLDDLKRSLHLQEGLYRKVEEEACEMHFVNLYLDVLSNVLQETLLEASDDVKCMREKINKLTRQLELSTESKELLSQKLHSALNDVHALNEHRATCIAKCNDMARQNQVFEANLQNVTCENHLLLQKIAEWESLVMQYRSYESMYKDSAAENTELACLLEKKTLENCDLQNEIFSLQEELKTFRNEFDDLASVKEKLQDSVNFMESKLQNLLASYDKTINGLPPSESDDQDLKPQDLTFFMMQLEELQHNSCERILQLMEEKKGLVHERDIAQVSITAAKSEIALMKQKFEREILNMVDKFNVSNALVEQLQLDIEGIAYKLKVSSEVEEKYAQQHNGLFSDFDRLEVQLKEIISKNRDLGHEILELDTVASELDKTKLTAAKLAIENQALMASIQDKNEVSSGIASELESLKGSFQSLHDENQALMASSQDKEEESAQLASELSNLKDSIQSLHDENQTLMEMLQNKTEEAANLASELNSLKENLRFLRDENHALMASSQDKEEEYAKHAMELNSLKECLRTLHDENEAQMTSHMDVKEESTTLVSEIDSLKQSLQSLHGEKQALMISSRDKTEEASKLTSELNILKESLQSLHYENQVLMAGLQDKTEESTGLASELNRLSECLQILQHEKQALMVSSQDKTEESAHLASDLISLRKSLQSLHDELHEERSLREGLQSTISDLTSQLNEKQCQLLQFDHHKLELVHLKHLVSDLESEKARLCRLLLQSEECLNNAREEASAVSALKTQLSEMHESLIAADVRFIFAKTQYDSGFEGLLHQLHSTDRLLAQLQKKHIDMETTLNRCLASETQYAEENVRLLTNLNSIQSELEASIAENRLLIETNRVVRAELEEFKHNSQNAVLSYFEDKTQHSQEVEKLKCMLVTSEEGIDNLVFSKVELEVKVLLLKAKLDEQQAQIITLEGYYDESVMLQKHCSELNQRLSEQILKTEEFRNLSVHLKELKDKADAEYIQACEKREPEEPPVAMQESLRIAFIKEQYETRLQELKQQLSISKKHCEEMLLKLQDAIDEIESRKRSEASHLKKNEELGMKILELEADLQSVVSDKREKGKAYDLMKAKMECSLISLECCKEEKQKLEASLEECNKEKSKIAVELNLMKESLENSKPPGNMQEEQNDESCEVDCLTVDASNYGEKRARTVPLNHPSGDPNQKCLGRESFRNGEEAEHAFPASVDRVNHSNTFMHEQPAQDVLVSCGMNGLKSSAFINQDRLLHNDMKHLAIINDHFRAESLKSSMDHLSNELERMKNENSLLLQDDHDFDQKFPGLQSEFTKLQKANEELGSIFPLFNEFSGSGNALERVLALEIEIAEALQAKKRSSNLFHSSFLKQHGDEEAVFKSFRDINELIKDMLELKGRYTNVETELKEMHDRYSQLSLQFAEVEGERQKLMMTLKTVRASKKVQCLNRSSSASLGDHSS</sequence>
<feature type="coiled-coil region" evidence="1">
    <location>
        <begin position="1169"/>
        <end position="1245"/>
    </location>
</feature>
<feature type="region of interest" description="Disordered" evidence="2">
    <location>
        <begin position="168"/>
        <end position="195"/>
    </location>
</feature>
<reference evidence="4" key="2">
    <citation type="journal article" date="2023" name="Int. J. Mol. Sci.">
        <title>De Novo Assembly and Annotation of 11 Diverse Shrub Willow (Salix) Genomes Reveals Novel Gene Organization in Sex-Linked Regions.</title>
        <authorList>
            <person name="Hyden B."/>
            <person name="Feng K."/>
            <person name="Yates T.B."/>
            <person name="Jawdy S."/>
            <person name="Cereghino C."/>
            <person name="Smart L.B."/>
            <person name="Muchero W."/>
        </authorList>
    </citation>
    <scope>NUCLEOTIDE SEQUENCE</scope>
    <source>
        <tissue evidence="4">Shoot tip</tissue>
    </source>
</reference>
<reference evidence="4" key="1">
    <citation type="submission" date="2022-11" db="EMBL/GenBank/DDBJ databases">
        <authorList>
            <person name="Hyden B.L."/>
            <person name="Feng K."/>
            <person name="Yates T."/>
            <person name="Jawdy S."/>
            <person name="Smart L.B."/>
            <person name="Muchero W."/>
        </authorList>
    </citation>
    <scope>NUCLEOTIDE SEQUENCE</scope>
    <source>
        <tissue evidence="4">Shoot tip</tissue>
    </source>
</reference>
<evidence type="ECO:0000313" key="5">
    <source>
        <dbReference type="Proteomes" id="UP001151532"/>
    </source>
</evidence>
<name>A0A9Q1AK46_SALPP</name>
<dbReference type="OrthoDB" id="2018427at2759"/>
<dbReference type="InterPro" id="IPR019448">
    <property type="entry name" value="NT-C2"/>
</dbReference>
<dbReference type="PROSITE" id="PS51840">
    <property type="entry name" value="C2_NT"/>
    <property type="match status" value="1"/>
</dbReference>
<accession>A0A9Q1AK46</accession>
<feature type="region of interest" description="Disordered" evidence="2">
    <location>
        <begin position="212"/>
        <end position="235"/>
    </location>
</feature>
<evidence type="ECO:0000256" key="1">
    <source>
        <dbReference type="SAM" id="Coils"/>
    </source>
</evidence>
<evidence type="ECO:0000256" key="2">
    <source>
        <dbReference type="SAM" id="MobiDB-lite"/>
    </source>
</evidence>
<gene>
    <name evidence="4" type="ORF">OIU79_017686</name>
</gene>
<comment type="caution">
    <text evidence="4">The sequence shown here is derived from an EMBL/GenBank/DDBJ whole genome shotgun (WGS) entry which is preliminary data.</text>
</comment>
<organism evidence="4 5">
    <name type="scientific">Salix purpurea</name>
    <name type="common">Purple osier willow</name>
    <dbReference type="NCBI Taxonomy" id="77065"/>
    <lineage>
        <taxon>Eukaryota</taxon>
        <taxon>Viridiplantae</taxon>
        <taxon>Streptophyta</taxon>
        <taxon>Embryophyta</taxon>
        <taxon>Tracheophyta</taxon>
        <taxon>Spermatophyta</taxon>
        <taxon>Magnoliopsida</taxon>
        <taxon>eudicotyledons</taxon>
        <taxon>Gunneridae</taxon>
        <taxon>Pentapetalae</taxon>
        <taxon>rosids</taxon>
        <taxon>fabids</taxon>
        <taxon>Malpighiales</taxon>
        <taxon>Salicaceae</taxon>
        <taxon>Saliceae</taxon>
        <taxon>Salix</taxon>
    </lineage>
</organism>